<comment type="caution">
    <text evidence="1">The sequence shown here is derived from an EMBL/GenBank/DDBJ whole genome shotgun (WGS) entry which is preliminary data.</text>
</comment>
<proteinExistence type="predicted"/>
<reference evidence="1" key="1">
    <citation type="submission" date="2023-10" db="EMBL/GenBank/DDBJ databases">
        <authorList>
            <person name="Chen Y."/>
            <person name="Shah S."/>
            <person name="Dougan E. K."/>
            <person name="Thang M."/>
            <person name="Chan C."/>
        </authorList>
    </citation>
    <scope>NUCLEOTIDE SEQUENCE [LARGE SCALE GENOMIC DNA]</scope>
</reference>
<organism evidence="1 2">
    <name type="scientific">Prorocentrum cordatum</name>
    <dbReference type="NCBI Taxonomy" id="2364126"/>
    <lineage>
        <taxon>Eukaryota</taxon>
        <taxon>Sar</taxon>
        <taxon>Alveolata</taxon>
        <taxon>Dinophyceae</taxon>
        <taxon>Prorocentrales</taxon>
        <taxon>Prorocentraceae</taxon>
        <taxon>Prorocentrum</taxon>
    </lineage>
</organism>
<sequence length="101" mass="10484">MAIVIPLGVLPTPTLTVATVGGILRGRDNCGGPFAHGEVGGIPRDCDDRERLLAGLAGGRRECRRAVANHCGTFPNRVAAVARRAPDHHHAEVPASSGGFL</sequence>
<evidence type="ECO:0000313" key="2">
    <source>
        <dbReference type="Proteomes" id="UP001189429"/>
    </source>
</evidence>
<gene>
    <name evidence="1" type="ORF">PCOR1329_LOCUS64611</name>
</gene>
<dbReference type="EMBL" id="CAUYUJ010018246">
    <property type="protein sequence ID" value="CAK0881908.1"/>
    <property type="molecule type" value="Genomic_DNA"/>
</dbReference>
<evidence type="ECO:0000313" key="1">
    <source>
        <dbReference type="EMBL" id="CAK0881908.1"/>
    </source>
</evidence>
<protein>
    <submittedName>
        <fullName evidence="1">Uncharacterized protein</fullName>
    </submittedName>
</protein>
<feature type="non-terminal residue" evidence="1">
    <location>
        <position position="101"/>
    </location>
</feature>
<dbReference type="Proteomes" id="UP001189429">
    <property type="component" value="Unassembled WGS sequence"/>
</dbReference>
<accession>A0ABN9W6X1</accession>
<keyword evidence="2" id="KW-1185">Reference proteome</keyword>
<name>A0ABN9W6X1_9DINO</name>